<comment type="similarity">
    <text evidence="1">Belongs to the APC1 family.</text>
</comment>
<dbReference type="FunFam" id="1.25.10.10:FF:000531">
    <property type="entry name" value="Negative regulator of mitosis"/>
    <property type="match status" value="1"/>
</dbReference>
<dbReference type="AlphaFoldDB" id="A0A6G1GSZ7"/>
<evidence type="ECO:0000256" key="5">
    <source>
        <dbReference type="ARBA" id="ARBA00023306"/>
    </source>
</evidence>
<evidence type="ECO:0000313" key="8">
    <source>
        <dbReference type="Proteomes" id="UP000800041"/>
    </source>
</evidence>
<keyword evidence="8" id="KW-1185">Reference proteome</keyword>
<dbReference type="Proteomes" id="UP000800041">
    <property type="component" value="Unassembled WGS sequence"/>
</dbReference>
<dbReference type="GO" id="GO:0007091">
    <property type="term" value="P:metaphase/anaphase transition of mitotic cell cycle"/>
    <property type="evidence" value="ECO:0007669"/>
    <property type="project" value="TreeGrafter"/>
</dbReference>
<dbReference type="GO" id="GO:0031145">
    <property type="term" value="P:anaphase-promoting complex-dependent catabolic process"/>
    <property type="evidence" value="ECO:0007669"/>
    <property type="project" value="TreeGrafter"/>
</dbReference>
<keyword evidence="5" id="KW-0131">Cell cycle</keyword>
<evidence type="ECO:0000313" key="7">
    <source>
        <dbReference type="EMBL" id="KAF1984055.1"/>
    </source>
</evidence>
<dbReference type="PANTHER" id="PTHR12827">
    <property type="entry name" value="MEIOTIC CHECKPOINT REGULATOR TSG24 FAMILY MEMBER"/>
    <property type="match status" value="1"/>
</dbReference>
<evidence type="ECO:0000256" key="3">
    <source>
        <dbReference type="ARBA" id="ARBA00022737"/>
    </source>
</evidence>
<dbReference type="Gene3D" id="1.25.10.10">
    <property type="entry name" value="Leucine-rich Repeat Variant"/>
    <property type="match status" value="2"/>
</dbReference>
<dbReference type="PANTHER" id="PTHR12827:SF3">
    <property type="entry name" value="ANAPHASE-PROMOTING COMPLEX SUBUNIT 1"/>
    <property type="match status" value="1"/>
</dbReference>
<name>A0A6G1GSZ7_9PEZI</name>
<protein>
    <recommendedName>
        <fullName evidence="6">Anaphase-promoting complex subunit 1 beta-sandwich domain-containing protein</fullName>
    </recommendedName>
</protein>
<dbReference type="OrthoDB" id="26401at2759"/>
<feature type="domain" description="Anaphase-promoting complex subunit 1 beta-sandwich" evidence="6">
    <location>
        <begin position="521"/>
        <end position="600"/>
    </location>
</feature>
<dbReference type="GO" id="GO:0005680">
    <property type="term" value="C:anaphase-promoting complex"/>
    <property type="evidence" value="ECO:0007669"/>
    <property type="project" value="InterPro"/>
</dbReference>
<dbReference type="InterPro" id="IPR048971">
    <property type="entry name" value="Apc1_3rd"/>
</dbReference>
<evidence type="ECO:0000256" key="1">
    <source>
        <dbReference type="ARBA" id="ARBA00010547"/>
    </source>
</evidence>
<dbReference type="InterPro" id="IPR011989">
    <property type="entry name" value="ARM-like"/>
</dbReference>
<reference evidence="7" key="1">
    <citation type="journal article" date="2020" name="Stud. Mycol.">
        <title>101 Dothideomycetes genomes: a test case for predicting lifestyles and emergence of pathogens.</title>
        <authorList>
            <person name="Haridas S."/>
            <person name="Albert R."/>
            <person name="Binder M."/>
            <person name="Bloem J."/>
            <person name="Labutti K."/>
            <person name="Salamov A."/>
            <person name="Andreopoulos B."/>
            <person name="Baker S."/>
            <person name="Barry K."/>
            <person name="Bills G."/>
            <person name="Bluhm B."/>
            <person name="Cannon C."/>
            <person name="Castanera R."/>
            <person name="Culley D."/>
            <person name="Daum C."/>
            <person name="Ezra D."/>
            <person name="Gonzalez J."/>
            <person name="Henrissat B."/>
            <person name="Kuo A."/>
            <person name="Liang C."/>
            <person name="Lipzen A."/>
            <person name="Lutzoni F."/>
            <person name="Magnuson J."/>
            <person name="Mondo S."/>
            <person name="Nolan M."/>
            <person name="Ohm R."/>
            <person name="Pangilinan J."/>
            <person name="Park H.-J."/>
            <person name="Ramirez L."/>
            <person name="Alfaro M."/>
            <person name="Sun H."/>
            <person name="Tritt A."/>
            <person name="Yoshinaga Y."/>
            <person name="Zwiers L.-H."/>
            <person name="Turgeon B."/>
            <person name="Goodwin S."/>
            <person name="Spatafora J."/>
            <person name="Crous P."/>
            <person name="Grigoriev I."/>
        </authorList>
    </citation>
    <scope>NUCLEOTIDE SEQUENCE</scope>
    <source>
        <strain evidence="7">CBS 113979</strain>
    </source>
</reference>
<dbReference type="Pfam" id="PF21282">
    <property type="entry name" value="APC1_3rd"/>
    <property type="match status" value="1"/>
</dbReference>
<dbReference type="InterPro" id="IPR024990">
    <property type="entry name" value="Apc1"/>
</dbReference>
<gene>
    <name evidence="7" type="ORF">K402DRAFT_447827</name>
</gene>
<dbReference type="GO" id="GO:0051301">
    <property type="term" value="P:cell division"/>
    <property type="evidence" value="ECO:0007669"/>
    <property type="project" value="UniProtKB-KW"/>
</dbReference>
<dbReference type="GO" id="GO:0060090">
    <property type="term" value="F:molecular adaptor activity"/>
    <property type="evidence" value="ECO:0007669"/>
    <property type="project" value="TreeGrafter"/>
</dbReference>
<evidence type="ECO:0000259" key="6">
    <source>
        <dbReference type="Pfam" id="PF21282"/>
    </source>
</evidence>
<evidence type="ECO:0000256" key="4">
    <source>
        <dbReference type="ARBA" id="ARBA00022776"/>
    </source>
</evidence>
<keyword evidence="3" id="KW-0677">Repeat</keyword>
<keyword evidence="2" id="KW-0132">Cell division</keyword>
<accession>A0A6G1GSZ7</accession>
<dbReference type="EMBL" id="ML977170">
    <property type="protein sequence ID" value="KAF1984055.1"/>
    <property type="molecule type" value="Genomic_DNA"/>
</dbReference>
<dbReference type="GO" id="GO:0070979">
    <property type="term" value="P:protein K11-linked ubiquitination"/>
    <property type="evidence" value="ECO:0007669"/>
    <property type="project" value="TreeGrafter"/>
</dbReference>
<dbReference type="FunFam" id="1.25.10.10:FF:000400">
    <property type="entry name" value="20S cyclosome subunit (APC1/BimE), putative"/>
    <property type="match status" value="1"/>
</dbReference>
<organism evidence="7 8">
    <name type="scientific">Aulographum hederae CBS 113979</name>
    <dbReference type="NCBI Taxonomy" id="1176131"/>
    <lineage>
        <taxon>Eukaryota</taxon>
        <taxon>Fungi</taxon>
        <taxon>Dikarya</taxon>
        <taxon>Ascomycota</taxon>
        <taxon>Pezizomycotina</taxon>
        <taxon>Dothideomycetes</taxon>
        <taxon>Pleosporomycetidae</taxon>
        <taxon>Aulographales</taxon>
        <taxon>Aulographaceae</taxon>
    </lineage>
</organism>
<sequence>MVRTFALATGQAMVHFNIREPLSTEKFGINGYSLSCHVMPMDISVSADRTVFTEDKYGWAFFHVGVAAGLSISKNAQNIDNSWIVYNKPNNLSNRHAGFILGLGLNGHLRSVAKWLAFKYLTPKHTMSSIGLLLGLSVSYLGTMNALVTRLLSVHVTRLLPPGAAELNLSPLTQTTGLMGIGMLYHGTQHRRMSEVMLSEVEYCPKEIQDDAPPDNLRTESYRLAAGFALGLINLGKGNDLGGLRDMNMFNRLLHMATGVKRVELTHILDRATAGATIAIALIFMKTEDKVIARKIDIPDATPQFEYVRPDILLLRTMAKHLIMWNDIQATGEWVARNLPEEYMSEYTMRDIDRLSSSSLYFFNIMAGLLWAVGLRFAGTGDTPARDFLITYLDQFVRIAALPALQYDAKLTRTSVRTCQHLVALAAATVMAGTGDLEVFRRLRLLHNRIGPDATYGGHMATHMALGALFMGSGTITFGTSNLAIASLICAFYPQFPKDSADNRAHLQAFRHFWVLATESRCMVVRDAHTHRALSMPISIHLKTGEKLQRTAPCLLPEFETVARVVTEGLEYWPVALDFVENTQHLESFRENQSILVVKREGRLGSGAQTPTQVLPEDVWLARSLSALGRDVLEGEETSLQARQKKRVGLEGAEVEARRILKAMAASANVDHLRGMRVLFAWADRARASGDGRVVWLGEGFVRVLKKVIADRRMGGRVADVGEIKVEEEL</sequence>
<proteinExistence type="inferred from homology"/>
<keyword evidence="4" id="KW-0498">Mitosis</keyword>
<evidence type="ECO:0000256" key="2">
    <source>
        <dbReference type="ARBA" id="ARBA00022618"/>
    </source>
</evidence>